<sequence length="62" mass="7057">MPSPTEEQIRSRAYELWKNAGEPSGQMDTLWYQAEQELLSEHAANGEAPCDMNGHHKSTRLQ</sequence>
<proteinExistence type="predicted"/>
<accession>A0ABS5FU84</accession>
<evidence type="ECO:0000313" key="2">
    <source>
        <dbReference type="Proteomes" id="UP001315278"/>
    </source>
</evidence>
<dbReference type="EMBL" id="JAFCJH010000053">
    <property type="protein sequence ID" value="MBR0800404.1"/>
    <property type="molecule type" value="Genomic_DNA"/>
</dbReference>
<dbReference type="InterPro" id="IPR021327">
    <property type="entry name" value="DUF2934"/>
</dbReference>
<dbReference type="Pfam" id="PF11154">
    <property type="entry name" value="DUF2934"/>
    <property type="match status" value="1"/>
</dbReference>
<keyword evidence="2" id="KW-1185">Reference proteome</keyword>
<name>A0ABS5FU84_9BRAD</name>
<gene>
    <name evidence="1" type="ORF">JQ615_34045</name>
</gene>
<dbReference type="RefSeq" id="WP_212398510.1">
    <property type="nucleotide sequence ID" value="NZ_JAFCJH010000053.1"/>
</dbReference>
<comment type="caution">
    <text evidence="1">The sequence shown here is derived from an EMBL/GenBank/DDBJ whole genome shotgun (WGS) entry which is preliminary data.</text>
</comment>
<dbReference type="Proteomes" id="UP001315278">
    <property type="component" value="Unassembled WGS sequence"/>
</dbReference>
<protein>
    <submittedName>
        <fullName evidence="1">DUF2934 domain-containing protein</fullName>
    </submittedName>
</protein>
<evidence type="ECO:0000313" key="1">
    <source>
        <dbReference type="EMBL" id="MBR0800404.1"/>
    </source>
</evidence>
<reference evidence="2" key="1">
    <citation type="journal article" date="2021" name="ISME J.">
        <title>Evolutionary origin and ecological implication of a unique nif island in free-living Bradyrhizobium lineages.</title>
        <authorList>
            <person name="Tao J."/>
        </authorList>
    </citation>
    <scope>NUCLEOTIDE SEQUENCE [LARGE SCALE GENOMIC DNA]</scope>
    <source>
        <strain evidence="2">SZCCT0434</strain>
    </source>
</reference>
<organism evidence="1 2">
    <name type="scientific">Bradyrhizobium jicamae</name>
    <dbReference type="NCBI Taxonomy" id="280332"/>
    <lineage>
        <taxon>Bacteria</taxon>
        <taxon>Pseudomonadati</taxon>
        <taxon>Pseudomonadota</taxon>
        <taxon>Alphaproteobacteria</taxon>
        <taxon>Hyphomicrobiales</taxon>
        <taxon>Nitrobacteraceae</taxon>
        <taxon>Bradyrhizobium</taxon>
    </lineage>
</organism>